<evidence type="ECO:0000313" key="3">
    <source>
        <dbReference type="EMBL" id="MBL0742276.1"/>
    </source>
</evidence>
<feature type="chain" id="PRO_5045322757" description="DUF5723 domain-containing protein" evidence="1">
    <location>
        <begin position="24"/>
        <end position="467"/>
    </location>
</feature>
<dbReference type="PROSITE" id="PS51257">
    <property type="entry name" value="PROKAR_LIPOPROTEIN"/>
    <property type="match status" value="1"/>
</dbReference>
<evidence type="ECO:0000259" key="2">
    <source>
        <dbReference type="Pfam" id="PF18990"/>
    </source>
</evidence>
<name>A0ABS1KS43_9BACT</name>
<dbReference type="Gene3D" id="2.40.160.60">
    <property type="entry name" value="Outer membrane protein transport protein (OMPP1/FadL/TodX)"/>
    <property type="match status" value="1"/>
</dbReference>
<keyword evidence="1" id="KW-0732">Signal</keyword>
<protein>
    <recommendedName>
        <fullName evidence="2">DUF5723 domain-containing protein</fullName>
    </recommendedName>
</protein>
<proteinExistence type="predicted"/>
<dbReference type="Proteomes" id="UP000613030">
    <property type="component" value="Unassembled WGS sequence"/>
</dbReference>
<sequence>MKHLVFVGFIILTGACLCEQAFAQHEATLYFMNSIPQAGYLNPATQPKYSFSIGLPGSSVFAQYNNNGFTYNDFAVKQGDSVIGDLNKLQRAMKKKNYVGTSAQADLFRVNLKVNARLFVSWNITAKSYNRVMVPKELSAVFIDGTSVLENNPVSGSPQVESVSYIESAWGASYTVNRKLTVGARFKLLKGMVNATTIRSNMDLSMDDNYHITAIADAELRTSGVHQLDEDDNFEMKDDWEVYKSNTGFAFDLGATYKLMDDKLTLGLSLIDIGSITWKNDTYSYTLDPATANITFKGVDLEKVLNGQEDYLESIGDSIEANFKFVKTPIQKYRLPLPGKMYLSASYAWRETVSFNALLFAEKFRGRFSPGFSVSMQKDFGRIISTSLSYTLTNASFNNIGAGISLNLAPIQLYVVSDNILRAPISLLTDGNVNSYVNNAKFVNVRAGLNFVFGRIKKQERLPSPSL</sequence>
<accession>A0ABS1KS43</accession>
<evidence type="ECO:0000256" key="1">
    <source>
        <dbReference type="SAM" id="SignalP"/>
    </source>
</evidence>
<dbReference type="InterPro" id="IPR043781">
    <property type="entry name" value="DUF5723"/>
</dbReference>
<evidence type="ECO:0000313" key="4">
    <source>
        <dbReference type="Proteomes" id="UP000613030"/>
    </source>
</evidence>
<organism evidence="3 4">
    <name type="scientific">Chryseolinea lacunae</name>
    <dbReference type="NCBI Taxonomy" id="2801331"/>
    <lineage>
        <taxon>Bacteria</taxon>
        <taxon>Pseudomonadati</taxon>
        <taxon>Bacteroidota</taxon>
        <taxon>Cytophagia</taxon>
        <taxon>Cytophagales</taxon>
        <taxon>Fulvivirgaceae</taxon>
        <taxon>Chryseolinea</taxon>
    </lineage>
</organism>
<gene>
    <name evidence="3" type="ORF">JI741_13685</name>
</gene>
<dbReference type="EMBL" id="JAERRB010000004">
    <property type="protein sequence ID" value="MBL0742276.1"/>
    <property type="molecule type" value="Genomic_DNA"/>
</dbReference>
<feature type="signal peptide" evidence="1">
    <location>
        <begin position="1"/>
        <end position="23"/>
    </location>
</feature>
<keyword evidence="4" id="KW-1185">Reference proteome</keyword>
<dbReference type="Pfam" id="PF18990">
    <property type="entry name" value="DUF5723"/>
    <property type="match status" value="1"/>
</dbReference>
<dbReference type="RefSeq" id="WP_202010343.1">
    <property type="nucleotide sequence ID" value="NZ_JAERRB010000004.1"/>
</dbReference>
<comment type="caution">
    <text evidence="3">The sequence shown here is derived from an EMBL/GenBank/DDBJ whole genome shotgun (WGS) entry which is preliminary data.</text>
</comment>
<feature type="domain" description="DUF5723" evidence="2">
    <location>
        <begin position="43"/>
        <end position="418"/>
    </location>
</feature>
<reference evidence="3 4" key="1">
    <citation type="submission" date="2021-01" db="EMBL/GenBank/DDBJ databases">
        <title>Chryseolinea sp. Jin1 Genome sequencing and assembly.</title>
        <authorList>
            <person name="Kim I."/>
        </authorList>
    </citation>
    <scope>NUCLEOTIDE SEQUENCE [LARGE SCALE GENOMIC DNA]</scope>
    <source>
        <strain evidence="3 4">Jin1</strain>
    </source>
</reference>